<dbReference type="Pfam" id="PF04909">
    <property type="entry name" value="Amidohydro_2"/>
    <property type="match status" value="1"/>
</dbReference>
<dbReference type="PANTHER" id="PTHR43383:SF2">
    <property type="entry name" value="AMIDOHYDROLASE 2 FAMILY PROTEIN"/>
    <property type="match status" value="1"/>
</dbReference>
<evidence type="ECO:0000259" key="2">
    <source>
        <dbReference type="Pfam" id="PF04909"/>
    </source>
</evidence>
<gene>
    <name evidence="3" type="ORF">QBE54_03275</name>
</gene>
<keyword evidence="4" id="KW-1185">Reference proteome</keyword>
<dbReference type="SUPFAM" id="SSF51556">
    <property type="entry name" value="Metallo-dependent hydrolases"/>
    <property type="match status" value="1"/>
</dbReference>
<feature type="transmembrane region" description="Helical" evidence="1">
    <location>
        <begin position="363"/>
        <end position="384"/>
    </location>
</feature>
<evidence type="ECO:0000313" key="3">
    <source>
        <dbReference type="EMBL" id="WZL76766.1"/>
    </source>
</evidence>
<keyword evidence="1" id="KW-0472">Membrane</keyword>
<evidence type="ECO:0000313" key="4">
    <source>
        <dbReference type="Proteomes" id="UP001461341"/>
    </source>
</evidence>
<dbReference type="InterPro" id="IPR032466">
    <property type="entry name" value="Metal_Hydrolase"/>
</dbReference>
<dbReference type="PANTHER" id="PTHR43383">
    <property type="entry name" value="NODULIN 6"/>
    <property type="match status" value="1"/>
</dbReference>
<proteinExistence type="predicted"/>
<keyword evidence="1" id="KW-0812">Transmembrane</keyword>
<dbReference type="EMBL" id="CP121689">
    <property type="protein sequence ID" value="WZL76766.1"/>
    <property type="molecule type" value="Genomic_DNA"/>
</dbReference>
<reference evidence="3 4" key="1">
    <citation type="submission" date="2023-03" db="EMBL/GenBank/DDBJ databases">
        <title>Novel Species.</title>
        <authorList>
            <person name="Ma S."/>
        </authorList>
    </citation>
    <scope>NUCLEOTIDE SEQUENCE [LARGE SCALE GENOMIC DNA]</scope>
    <source>
        <strain evidence="3 4">B11</strain>
    </source>
</reference>
<evidence type="ECO:0000256" key="1">
    <source>
        <dbReference type="SAM" id="Phobius"/>
    </source>
</evidence>
<organism evidence="3 4">
    <name type="scientific">Thermatribacter velox</name>
    <dbReference type="NCBI Taxonomy" id="3039681"/>
    <lineage>
        <taxon>Bacteria</taxon>
        <taxon>Pseudomonadati</taxon>
        <taxon>Atribacterota</taxon>
        <taxon>Atribacteria</taxon>
        <taxon>Atribacterales</taxon>
        <taxon>Thermatribacteraceae</taxon>
        <taxon>Thermatribacter</taxon>
    </lineage>
</organism>
<dbReference type="Proteomes" id="UP001461341">
    <property type="component" value="Chromosome"/>
</dbReference>
<dbReference type="RefSeq" id="WP_369018930.1">
    <property type="nucleotide sequence ID" value="NZ_CP121689.1"/>
</dbReference>
<protein>
    <submittedName>
        <fullName evidence="3">Amidohydrolase family protein</fullName>
    </submittedName>
</protein>
<sequence>MFFVEGDIEHQIWEALIEFPKVDAHEHLLPQQTFRQNPDVLLSILQESYLPWICFGVRDLKKFNWNKSLLVETMRKIPASAFLKYLQHAFEFIYDFSGDLCREEDWQALREIVRQAYDRKDLVAEWLEERFHIKRVILDRYWVVNDYNLERKLFVPVLRIDPYFYGFSALARDHDDQSPYTEKEQKGKEIVTFEDYLKLIDKRMEEGIKQGVVALKCAIAYDRGLDFPCVSLERARVAFEREDGQESPEEILDFQNFVFHYFLQKAVDYDLPVQIHTGPGKYFRGAPFRLAPLFERYSSLKVSLLHGGFPWVGEPGAMAYFYPNLYLDLTWLPILSPTFSDLALTQWLEVTGGTRIMVGGDSWNVEGVVGAFLFSLASIARVLGRMVTRRYISKNQAYEIGKRILWDNPLEFFGARVRA</sequence>
<feature type="domain" description="Amidohydrolase-related" evidence="2">
    <location>
        <begin position="254"/>
        <end position="414"/>
    </location>
</feature>
<keyword evidence="1" id="KW-1133">Transmembrane helix</keyword>
<name>A0ABZ2YER3_9BACT</name>
<accession>A0ABZ2YER3</accession>
<dbReference type="Gene3D" id="3.20.20.140">
    <property type="entry name" value="Metal-dependent hydrolases"/>
    <property type="match status" value="1"/>
</dbReference>
<dbReference type="InterPro" id="IPR006680">
    <property type="entry name" value="Amidohydro-rel"/>
</dbReference>